<name>A0A822XUI6_NELNU</name>
<dbReference type="Proteomes" id="UP000607653">
    <property type="component" value="Unassembled WGS sequence"/>
</dbReference>
<evidence type="ECO:0000313" key="1">
    <source>
        <dbReference type="EMBL" id="DAD22566.1"/>
    </source>
</evidence>
<sequence length="108" mass="12230">MIPQSTVQTNRETMEALLVKVIEVKARSSVSGNEIGRRHWRCRRAGDARVAGGEDGVVLKQHTFNFLLCKGLSLLVFASSIEKCWDMEESRVVRTWAVRESRLGKIGW</sequence>
<reference evidence="1 2" key="1">
    <citation type="journal article" date="2020" name="Mol. Biol. Evol.">
        <title>Distinct Expression and Methylation Patterns for Genes with Different Fates following a Single Whole-Genome Duplication in Flowering Plants.</title>
        <authorList>
            <person name="Shi T."/>
            <person name="Rahmani R.S."/>
            <person name="Gugger P.F."/>
            <person name="Wang M."/>
            <person name="Li H."/>
            <person name="Zhang Y."/>
            <person name="Li Z."/>
            <person name="Wang Q."/>
            <person name="Van de Peer Y."/>
            <person name="Marchal K."/>
            <person name="Chen J."/>
        </authorList>
    </citation>
    <scope>NUCLEOTIDE SEQUENCE [LARGE SCALE GENOMIC DNA]</scope>
    <source>
        <tissue evidence="1">Leaf</tissue>
    </source>
</reference>
<evidence type="ECO:0000313" key="2">
    <source>
        <dbReference type="Proteomes" id="UP000607653"/>
    </source>
</evidence>
<organism evidence="1 2">
    <name type="scientific">Nelumbo nucifera</name>
    <name type="common">Sacred lotus</name>
    <dbReference type="NCBI Taxonomy" id="4432"/>
    <lineage>
        <taxon>Eukaryota</taxon>
        <taxon>Viridiplantae</taxon>
        <taxon>Streptophyta</taxon>
        <taxon>Embryophyta</taxon>
        <taxon>Tracheophyta</taxon>
        <taxon>Spermatophyta</taxon>
        <taxon>Magnoliopsida</taxon>
        <taxon>Proteales</taxon>
        <taxon>Nelumbonaceae</taxon>
        <taxon>Nelumbo</taxon>
    </lineage>
</organism>
<keyword evidence="2" id="KW-1185">Reference proteome</keyword>
<proteinExistence type="predicted"/>
<dbReference type="EMBL" id="DUZY01000001">
    <property type="protein sequence ID" value="DAD22566.1"/>
    <property type="molecule type" value="Genomic_DNA"/>
</dbReference>
<dbReference type="AlphaFoldDB" id="A0A822XUI6"/>
<protein>
    <submittedName>
        <fullName evidence="1">Uncharacterized protein</fullName>
    </submittedName>
</protein>
<gene>
    <name evidence="1" type="ORF">HUJ06_024029</name>
</gene>
<accession>A0A822XUI6</accession>
<comment type="caution">
    <text evidence="1">The sequence shown here is derived from an EMBL/GenBank/DDBJ whole genome shotgun (WGS) entry which is preliminary data.</text>
</comment>